<protein>
    <submittedName>
        <fullName evidence="1">Uncharacterized protein</fullName>
    </submittedName>
</protein>
<organism evidence="1 2">
    <name type="scientific">Pocillopora meandrina</name>
    <dbReference type="NCBI Taxonomy" id="46732"/>
    <lineage>
        <taxon>Eukaryota</taxon>
        <taxon>Metazoa</taxon>
        <taxon>Cnidaria</taxon>
        <taxon>Anthozoa</taxon>
        <taxon>Hexacorallia</taxon>
        <taxon>Scleractinia</taxon>
        <taxon>Astrocoeniina</taxon>
        <taxon>Pocilloporidae</taxon>
        <taxon>Pocillopora</taxon>
    </lineage>
</organism>
<dbReference type="Proteomes" id="UP001159428">
    <property type="component" value="Unassembled WGS sequence"/>
</dbReference>
<reference evidence="1 2" key="1">
    <citation type="submission" date="2022-05" db="EMBL/GenBank/DDBJ databases">
        <authorList>
            <consortium name="Genoscope - CEA"/>
            <person name="William W."/>
        </authorList>
    </citation>
    <scope>NUCLEOTIDE SEQUENCE [LARGE SCALE GENOMIC DNA]</scope>
</reference>
<dbReference type="AlphaFoldDB" id="A0AAU9X4E1"/>
<name>A0AAU9X4E1_9CNID</name>
<evidence type="ECO:0000313" key="1">
    <source>
        <dbReference type="EMBL" id="CAH3136541.1"/>
    </source>
</evidence>
<evidence type="ECO:0000313" key="2">
    <source>
        <dbReference type="Proteomes" id="UP001159428"/>
    </source>
</evidence>
<proteinExistence type="predicted"/>
<keyword evidence="2" id="KW-1185">Reference proteome</keyword>
<dbReference type="EMBL" id="CALNXJ010000030">
    <property type="protein sequence ID" value="CAH3136541.1"/>
    <property type="molecule type" value="Genomic_DNA"/>
</dbReference>
<gene>
    <name evidence="1" type="ORF">PMEA_00017788</name>
</gene>
<sequence length="103" mass="11467">MQELNNLYGMEAMNTSQPVSTTMMNTEDEPLHTAVPSNDEVPGIKTIRSYVMPHSTLGNPQMNGISDSSVVDQQTVKGQEAPQHLLHPVTIPPCIDKYMYCKY</sequence>
<accession>A0AAU9X4E1</accession>
<comment type="caution">
    <text evidence="1">The sequence shown here is derived from an EMBL/GenBank/DDBJ whole genome shotgun (WGS) entry which is preliminary data.</text>
</comment>